<evidence type="ECO:0000256" key="7">
    <source>
        <dbReference type="ARBA" id="ARBA00023136"/>
    </source>
</evidence>
<feature type="transmembrane region" description="Helical" evidence="9">
    <location>
        <begin position="167"/>
        <end position="188"/>
    </location>
</feature>
<dbReference type="PANTHER" id="PTHR11384:SF67">
    <property type="entry name" value="ATP-BINDING CASSETTE SUB-FAMILY D MEMBER 1"/>
    <property type="match status" value="1"/>
</dbReference>
<dbReference type="GeneID" id="54781064"/>
<dbReference type="EMBL" id="SWFT01000067">
    <property type="protein sequence ID" value="KAA8903527.1"/>
    <property type="molecule type" value="Genomic_DNA"/>
</dbReference>
<dbReference type="InterPro" id="IPR003439">
    <property type="entry name" value="ABC_transporter-like_ATP-bd"/>
</dbReference>
<dbReference type="Pfam" id="PF00005">
    <property type="entry name" value="ABC_tran"/>
    <property type="match status" value="1"/>
</dbReference>
<keyword evidence="4" id="KW-0547">Nucleotide-binding</keyword>
<dbReference type="Pfam" id="PF06472">
    <property type="entry name" value="ABC_membrane_2"/>
    <property type="match status" value="1"/>
</dbReference>
<dbReference type="GO" id="GO:0016887">
    <property type="term" value="F:ATP hydrolysis activity"/>
    <property type="evidence" value="ECO:0007669"/>
    <property type="project" value="InterPro"/>
</dbReference>
<keyword evidence="6 9" id="KW-1133">Transmembrane helix</keyword>
<dbReference type="GO" id="GO:0006635">
    <property type="term" value="P:fatty acid beta-oxidation"/>
    <property type="evidence" value="ECO:0007669"/>
    <property type="project" value="TreeGrafter"/>
</dbReference>
<feature type="compositionally biased region" description="Basic and acidic residues" evidence="8">
    <location>
        <begin position="787"/>
        <end position="797"/>
    </location>
</feature>
<dbReference type="PROSITE" id="PS00211">
    <property type="entry name" value="ABC_TRANSPORTER_1"/>
    <property type="match status" value="1"/>
</dbReference>
<organism evidence="11 12">
    <name type="scientific">Diutina rugosa</name>
    <name type="common">Yeast</name>
    <name type="synonym">Candida rugosa</name>
    <dbReference type="NCBI Taxonomy" id="5481"/>
    <lineage>
        <taxon>Eukaryota</taxon>
        <taxon>Fungi</taxon>
        <taxon>Dikarya</taxon>
        <taxon>Ascomycota</taxon>
        <taxon>Saccharomycotina</taxon>
        <taxon>Pichiomycetes</taxon>
        <taxon>Debaryomycetaceae</taxon>
        <taxon>Diutina</taxon>
    </lineage>
</organism>
<evidence type="ECO:0000256" key="8">
    <source>
        <dbReference type="SAM" id="MobiDB-lite"/>
    </source>
</evidence>
<evidence type="ECO:0000259" key="10">
    <source>
        <dbReference type="PROSITE" id="PS50893"/>
    </source>
</evidence>
<evidence type="ECO:0000313" key="12">
    <source>
        <dbReference type="Proteomes" id="UP000449547"/>
    </source>
</evidence>
<feature type="region of interest" description="Disordered" evidence="8">
    <location>
        <begin position="787"/>
        <end position="821"/>
    </location>
</feature>
<dbReference type="GO" id="GO:0005324">
    <property type="term" value="F:long-chain fatty acid transmembrane transporter activity"/>
    <property type="evidence" value="ECO:0007669"/>
    <property type="project" value="TreeGrafter"/>
</dbReference>
<comment type="caution">
    <text evidence="11">The sequence shown here is derived from an EMBL/GenBank/DDBJ whole genome shotgun (WGS) entry which is preliminary data.</text>
</comment>
<dbReference type="GO" id="GO:0140359">
    <property type="term" value="F:ABC-type transporter activity"/>
    <property type="evidence" value="ECO:0007669"/>
    <property type="project" value="InterPro"/>
</dbReference>
<evidence type="ECO:0000256" key="5">
    <source>
        <dbReference type="ARBA" id="ARBA00022840"/>
    </source>
</evidence>
<dbReference type="SUPFAM" id="SSF90123">
    <property type="entry name" value="ABC transporter transmembrane region"/>
    <property type="match status" value="1"/>
</dbReference>
<keyword evidence="2" id="KW-0813">Transport</keyword>
<dbReference type="Gene3D" id="1.20.1560.10">
    <property type="entry name" value="ABC transporter type 1, transmembrane domain"/>
    <property type="match status" value="1"/>
</dbReference>
<keyword evidence="5" id="KW-0067">ATP-binding</keyword>
<dbReference type="PROSITE" id="PS50893">
    <property type="entry name" value="ABC_TRANSPORTER_2"/>
    <property type="match status" value="1"/>
</dbReference>
<dbReference type="InterPro" id="IPR017871">
    <property type="entry name" value="ABC_transporter-like_CS"/>
</dbReference>
<dbReference type="AlphaFoldDB" id="A0A642US74"/>
<keyword evidence="3 9" id="KW-0812">Transmembrane</keyword>
<dbReference type="OrthoDB" id="422637at2759"/>
<dbReference type="InterPro" id="IPR003593">
    <property type="entry name" value="AAA+_ATPase"/>
</dbReference>
<dbReference type="InterPro" id="IPR036640">
    <property type="entry name" value="ABC1_TM_sf"/>
</dbReference>
<dbReference type="GO" id="GO:0015910">
    <property type="term" value="P:long-chain fatty acid import into peroxisome"/>
    <property type="evidence" value="ECO:0007669"/>
    <property type="project" value="TreeGrafter"/>
</dbReference>
<dbReference type="GO" id="GO:0005524">
    <property type="term" value="F:ATP binding"/>
    <property type="evidence" value="ECO:0007669"/>
    <property type="project" value="UniProtKB-KW"/>
</dbReference>
<evidence type="ECO:0000256" key="4">
    <source>
        <dbReference type="ARBA" id="ARBA00022741"/>
    </source>
</evidence>
<feature type="transmembrane region" description="Helical" evidence="9">
    <location>
        <begin position="38"/>
        <end position="57"/>
    </location>
</feature>
<dbReference type="SMART" id="SM00382">
    <property type="entry name" value="AAA"/>
    <property type="match status" value="1"/>
</dbReference>
<protein>
    <recommendedName>
        <fullName evidence="10">ABC transporter domain-containing protein</fullName>
    </recommendedName>
</protein>
<evidence type="ECO:0000256" key="6">
    <source>
        <dbReference type="ARBA" id="ARBA00022989"/>
    </source>
</evidence>
<keyword evidence="12" id="KW-1185">Reference proteome</keyword>
<dbReference type="VEuPathDB" id="FungiDB:DIURU_002413"/>
<dbReference type="PANTHER" id="PTHR11384">
    <property type="entry name" value="ATP-BINDING CASSETTE, SUB-FAMILY D MEMBER"/>
    <property type="match status" value="1"/>
</dbReference>
<dbReference type="SUPFAM" id="SSF52540">
    <property type="entry name" value="P-loop containing nucleoside triphosphate hydrolases"/>
    <property type="match status" value="1"/>
</dbReference>
<feature type="domain" description="ABC transporter" evidence="10">
    <location>
        <begin position="531"/>
        <end position="762"/>
    </location>
</feature>
<dbReference type="GO" id="GO:0042760">
    <property type="term" value="P:very long-chain fatty acid catabolic process"/>
    <property type="evidence" value="ECO:0007669"/>
    <property type="project" value="TreeGrafter"/>
</dbReference>
<feature type="transmembrane region" description="Helical" evidence="9">
    <location>
        <begin position="208"/>
        <end position="228"/>
    </location>
</feature>
<evidence type="ECO:0000313" key="11">
    <source>
        <dbReference type="EMBL" id="KAA8903527.1"/>
    </source>
</evidence>
<feature type="transmembrane region" description="Helical" evidence="9">
    <location>
        <begin position="308"/>
        <end position="327"/>
    </location>
</feature>
<dbReference type="CDD" id="cd03223">
    <property type="entry name" value="ABCD_peroxisomal_ALDP"/>
    <property type="match status" value="1"/>
</dbReference>
<evidence type="ECO:0000256" key="3">
    <source>
        <dbReference type="ARBA" id="ARBA00022692"/>
    </source>
</evidence>
<evidence type="ECO:0000256" key="9">
    <source>
        <dbReference type="SAM" id="Phobius"/>
    </source>
</evidence>
<gene>
    <name evidence="11" type="ORF">DIURU_002413</name>
</gene>
<dbReference type="GO" id="GO:0007031">
    <property type="term" value="P:peroxisome organization"/>
    <property type="evidence" value="ECO:0007669"/>
    <property type="project" value="TreeGrafter"/>
</dbReference>
<dbReference type="GO" id="GO:0005778">
    <property type="term" value="C:peroxisomal membrane"/>
    <property type="evidence" value="ECO:0007669"/>
    <property type="project" value="TreeGrafter"/>
</dbReference>
<dbReference type="Gene3D" id="3.40.50.300">
    <property type="entry name" value="P-loop containing nucleotide triphosphate hydrolases"/>
    <property type="match status" value="1"/>
</dbReference>
<dbReference type="OMA" id="IHDMYLD"/>
<name>A0A642US74_DIURU</name>
<dbReference type="Proteomes" id="UP000449547">
    <property type="component" value="Unassembled WGS sequence"/>
</dbReference>
<proteinExistence type="inferred from homology"/>
<reference evidence="11 12" key="1">
    <citation type="submission" date="2019-07" db="EMBL/GenBank/DDBJ databases">
        <title>Genome assembly of two rare yeast pathogens: Diutina rugosa and Trichomonascus ciferrii.</title>
        <authorList>
            <person name="Mixao V."/>
            <person name="Saus E."/>
            <person name="Hansen A."/>
            <person name="Lass-Flor C."/>
            <person name="Gabaldon T."/>
        </authorList>
    </citation>
    <scope>NUCLEOTIDE SEQUENCE [LARGE SCALE GENOMIC DNA]</scope>
    <source>
        <strain evidence="11 12">CBS 613</strain>
    </source>
</reference>
<sequence length="821" mass="95035">MINFSKLGYGADDFRNILLLLKDIRNSNVRLNYQSRPVILFLSTLIASAGLGVYFTVRNVIQRYKDYTRKQRLIRPNLIRQSSTILQNGSREIFIDTPSGQITRIIIPKPNIDQYAADKYLYKQFKEKEDLFSKHFKKPVADSRFLNQLIIIWRILVPKLYCKNSGLLIAQCFFLIFRTWLSLLVAKLDGQIVKNLIAANGRKFSRDLVYWLLIALPASYTNAAIKYLTDRLALGFRSNLTRYIHDMYLDRMMAYYKITLNSNELENIDQYITNDVANFCDSISGLFSSMGKPLIDLIFFSVYLRDNLGTGAIIGIFSNYFLTAFMLKKATPRFGALTKTKTHLEGKYFNQHLNLMNNCEEIGFYQGSLIEKTKLRENFKKLVNHINLQINTAFGYSILEDYVLKYTWSAWGYIFAGLPVFLDELWPKNHKTSEPDMGETEQLEKPNSVENQRQNMRQFIINKRLMLSLADAGSRLMYSIKDVSELTGYTDRVFSLLTNLHRVHSPRFDFGDKYGISDINGTIQQNYSQGLRFEHIPVIIPSEQGSEGTALVKDINIKLTGAKNLLILGSNGCGKTSIARIMAGLWPLYSGLLSKPSEDDLMYLPQKTYFTTGNLRDQIIYPFSYDEMIELGYNDDYLYHILREVKLEYLLEREGNFNVVKDWKDVLSGGEKQRISIARVLFKSPKFVVLDEATNAVSTDVEDYLFELLKQKKISFITLSHRPSLMKYHDFILELRDQSHWKFHDLTSEENLRSIDDEIDDLKKKLNQVEKWEKRKLDIESYLDGHYPDLSEPDPKLLAEQPKIGESTEKLTMKLDTPPKS</sequence>
<dbReference type="InterPro" id="IPR050835">
    <property type="entry name" value="ABC_transporter_sub-D"/>
</dbReference>
<comment type="similarity">
    <text evidence="1">Belongs to the ABC transporter superfamily. ABCD family. Peroxisomal fatty acyl CoA transporter (TC 3.A.1.203) subfamily.</text>
</comment>
<dbReference type="InterPro" id="IPR011527">
    <property type="entry name" value="ABC1_TM_dom"/>
</dbReference>
<dbReference type="InterPro" id="IPR027417">
    <property type="entry name" value="P-loop_NTPase"/>
</dbReference>
<evidence type="ECO:0000256" key="2">
    <source>
        <dbReference type="ARBA" id="ARBA00022448"/>
    </source>
</evidence>
<accession>A0A642US74</accession>
<evidence type="ECO:0000256" key="1">
    <source>
        <dbReference type="ARBA" id="ARBA00008575"/>
    </source>
</evidence>
<dbReference type="RefSeq" id="XP_034012829.1">
    <property type="nucleotide sequence ID" value="XM_034155062.1"/>
</dbReference>
<feature type="compositionally biased region" description="Basic and acidic residues" evidence="8">
    <location>
        <begin position="806"/>
        <end position="821"/>
    </location>
</feature>
<keyword evidence="7 9" id="KW-0472">Membrane</keyword>